<dbReference type="EMBL" id="CAJHIN010000001">
    <property type="protein sequence ID" value="CAD6490165.1"/>
    <property type="molecule type" value="Genomic_DNA"/>
</dbReference>
<dbReference type="InterPro" id="IPR000888">
    <property type="entry name" value="RmlC-like"/>
</dbReference>
<evidence type="ECO:0000313" key="2">
    <source>
        <dbReference type="Proteomes" id="UP000606624"/>
    </source>
</evidence>
<protein>
    <recommendedName>
        <fullName evidence="3">dTDP-4-dehydrorhamnose 3,5-epimerase</fullName>
    </recommendedName>
</protein>
<dbReference type="Proteomes" id="UP000606624">
    <property type="component" value="Unassembled WGS sequence"/>
</dbReference>
<accession>A0A811SZS0</accession>
<dbReference type="InterPro" id="IPR011051">
    <property type="entry name" value="RmlC_Cupin_sf"/>
</dbReference>
<dbReference type="AlphaFoldDB" id="A0A811SZS0"/>
<gene>
    <name evidence="1" type="ORF">KFBDDELM_00043</name>
</gene>
<reference evidence="1" key="1">
    <citation type="submission" date="2020-10" db="EMBL/GenBank/DDBJ databases">
        <authorList>
            <person name="Hahn C.J."/>
            <person name="Laso-Perez R."/>
            <person name="Vulcano F."/>
            <person name="Vaziourakis K.-M."/>
            <person name="Stokke R."/>
            <person name="Steen I.H."/>
            <person name="Teske A."/>
            <person name="Boetius A."/>
            <person name="Liebeke M."/>
            <person name="Amann R."/>
            <person name="Knittel K."/>
        </authorList>
    </citation>
    <scope>NUCLEOTIDE SEQUENCE</scope>
    <source>
        <strain evidence="1">Gfbio:e3339647-f889-4370-9287-4fb5cb688e4c:AG392E03_GoMArc1</strain>
    </source>
</reference>
<organism evidence="1 2">
    <name type="scientific">Candidatus Argoarchaeum ethanivorans</name>
    <dbReference type="NCBI Taxonomy" id="2608793"/>
    <lineage>
        <taxon>Archaea</taxon>
        <taxon>Methanobacteriati</taxon>
        <taxon>Methanobacteriota</taxon>
        <taxon>Stenosarchaea group</taxon>
        <taxon>Methanomicrobia</taxon>
        <taxon>Methanosarcinales</taxon>
        <taxon>Methanosarcinales incertae sedis</taxon>
        <taxon>GOM Arc I cluster</taxon>
        <taxon>Candidatus Argoarchaeum</taxon>
    </lineage>
</organism>
<evidence type="ECO:0000313" key="1">
    <source>
        <dbReference type="EMBL" id="CAD6490165.1"/>
    </source>
</evidence>
<dbReference type="InterPro" id="IPR014710">
    <property type="entry name" value="RmlC-like_jellyroll"/>
</dbReference>
<dbReference type="GO" id="GO:0000271">
    <property type="term" value="P:polysaccharide biosynthetic process"/>
    <property type="evidence" value="ECO:0007669"/>
    <property type="project" value="TreeGrafter"/>
</dbReference>
<sequence length="155" mass="18097">MKMEEKEIEGVVVKPLKRIPDERGCIYHMLRNDDPVFEKFGEIYFSVVYPEVIKGWHLHEKMTLNYAVIQGMIKLVLYDDREDSPTIENLMELFIGEENYCLVKIPPKIWNGFKGVGNKPAIVANCATLSHDPNEIKRMEPFTNKIPYDWELKHG</sequence>
<dbReference type="Gene3D" id="2.60.120.10">
    <property type="entry name" value="Jelly Rolls"/>
    <property type="match status" value="1"/>
</dbReference>
<comment type="caution">
    <text evidence="1">The sequence shown here is derived from an EMBL/GenBank/DDBJ whole genome shotgun (WGS) entry which is preliminary data.</text>
</comment>
<dbReference type="SUPFAM" id="SSF51182">
    <property type="entry name" value="RmlC-like cupins"/>
    <property type="match status" value="1"/>
</dbReference>
<dbReference type="PANTHER" id="PTHR21047:SF2">
    <property type="entry name" value="THYMIDINE DIPHOSPHO-4-KETO-RHAMNOSE 3,5-EPIMERASE"/>
    <property type="match status" value="1"/>
</dbReference>
<dbReference type="PANTHER" id="PTHR21047">
    <property type="entry name" value="DTDP-6-DEOXY-D-GLUCOSE-3,5 EPIMERASE"/>
    <property type="match status" value="1"/>
</dbReference>
<name>A0A811SZS0_9EURY</name>
<proteinExistence type="predicted"/>
<dbReference type="GO" id="GO:0005829">
    <property type="term" value="C:cytosol"/>
    <property type="evidence" value="ECO:0007669"/>
    <property type="project" value="TreeGrafter"/>
</dbReference>
<dbReference type="GO" id="GO:0008830">
    <property type="term" value="F:dTDP-4-dehydrorhamnose 3,5-epimerase activity"/>
    <property type="evidence" value="ECO:0007669"/>
    <property type="project" value="InterPro"/>
</dbReference>
<evidence type="ECO:0008006" key="3">
    <source>
        <dbReference type="Google" id="ProtNLM"/>
    </source>
</evidence>
<dbReference type="Pfam" id="PF00908">
    <property type="entry name" value="dTDP_sugar_isom"/>
    <property type="match status" value="1"/>
</dbReference>